<organism evidence="1 2">
    <name type="scientific">Paraburkholderia metrosideri</name>
    <dbReference type="NCBI Taxonomy" id="580937"/>
    <lineage>
        <taxon>Bacteria</taxon>
        <taxon>Pseudomonadati</taxon>
        <taxon>Pseudomonadota</taxon>
        <taxon>Betaproteobacteria</taxon>
        <taxon>Burkholderiales</taxon>
        <taxon>Burkholderiaceae</taxon>
        <taxon>Paraburkholderia</taxon>
    </lineage>
</organism>
<evidence type="ECO:0000313" key="1">
    <source>
        <dbReference type="EMBL" id="CAD6559694.1"/>
    </source>
</evidence>
<proteinExistence type="predicted"/>
<dbReference type="Pfam" id="PF07377">
    <property type="entry name" value="DUF1493"/>
    <property type="match status" value="1"/>
</dbReference>
<reference evidence="1 2" key="1">
    <citation type="submission" date="2020-10" db="EMBL/GenBank/DDBJ databases">
        <authorList>
            <person name="Peeters C."/>
        </authorList>
    </citation>
    <scope>NUCLEOTIDE SEQUENCE [LARGE SCALE GENOMIC DNA]</scope>
    <source>
        <strain evidence="1 2">LMG 28140</strain>
    </source>
</reference>
<dbReference type="Proteomes" id="UP000598032">
    <property type="component" value="Unassembled WGS sequence"/>
</dbReference>
<evidence type="ECO:0000313" key="2">
    <source>
        <dbReference type="Proteomes" id="UP000598032"/>
    </source>
</evidence>
<sequence>MDDDTWERLEAFTREELGRPIFGGPIKLTPVSRLEKDLGVTGLDGIEFIDKWSDQFNVQINDFPYRRYFSAEGQLLFSSLIGLFSKRRRKPELMPLTLGMLADAMRLGKWDTEQLESASGR</sequence>
<gene>
    <name evidence="1" type="ORF">LMG28140_06685</name>
</gene>
<name>A0ABN7IGS1_9BURK</name>
<protein>
    <recommendedName>
        <fullName evidence="3">DUF1493 family protein</fullName>
    </recommendedName>
</protein>
<evidence type="ECO:0008006" key="3">
    <source>
        <dbReference type="Google" id="ProtNLM"/>
    </source>
</evidence>
<comment type="caution">
    <text evidence="1">The sequence shown here is derived from an EMBL/GenBank/DDBJ whole genome shotgun (WGS) entry which is preliminary data.</text>
</comment>
<dbReference type="InterPro" id="IPR010862">
    <property type="entry name" value="DUF1493"/>
</dbReference>
<dbReference type="EMBL" id="CAJHCP010000026">
    <property type="protein sequence ID" value="CAD6559694.1"/>
    <property type="molecule type" value="Genomic_DNA"/>
</dbReference>
<keyword evidence="2" id="KW-1185">Reference proteome</keyword>
<accession>A0ABN7IGS1</accession>
<dbReference type="RefSeq" id="WP_201646513.1">
    <property type="nucleotide sequence ID" value="NZ_CAJHCP010000026.1"/>
</dbReference>